<name>A0ABV3SXB3_9ACTN</name>
<reference evidence="2 3" key="1">
    <citation type="submission" date="2024-07" db="EMBL/GenBank/DDBJ databases">
        <authorList>
            <person name="Lee S."/>
            <person name="Kang M."/>
        </authorList>
    </citation>
    <scope>NUCLEOTIDE SEQUENCE [LARGE SCALE GENOMIC DNA]</scope>
    <source>
        <strain evidence="2 3">DS6</strain>
    </source>
</reference>
<gene>
    <name evidence="2" type="ORF">AB3X52_03410</name>
</gene>
<accession>A0ABV3SXB3</accession>
<feature type="compositionally biased region" description="Low complexity" evidence="1">
    <location>
        <begin position="616"/>
        <end position="655"/>
    </location>
</feature>
<sequence length="812" mass="81548">MNTPRRPRFAPGAAGTPNSMTRRLRLLAAFVALALALPMALVAALAIAPASYAAGPRTDNGDGWVFLKTSDPVEPGGKVEFGGNGFTPGVELSIKIDDGAVTLPNGDQVIATVTAGADGKVSGSVTLPASTPEGDQHWLRFLGAGVSKHTTTKEGADAFFTVKAPVPSSDPTVFLKTSGSIAPGGGISFGGSGFTPGAEVTVKLDGVTVLGTVTALDSGKVTGTMTLPADATEGTHWLHIAGAGASADTPAFTVAKAAAPTPKPESTGTESVRIATASPVAAGDTLAVAGKGFVPGKAVAVKLDDADQLVTTPATLTVGADGRFSGNVMVPAGTTNGWHWLRFLSAASDGSGISKIATFAVGSQMPAGPAPTPEGAAAPVVNGTCSSGATAQVTFPEPVVKPGGQLHVVGSGWCASTGGSVLGVKIDGGAYSRLDTSVLASKPDTWAIIRADSTGAFDVRITLPDGTAKTSTPAMLQGAHTLTLLTGSLKDGDVQRSIESPEFIVGKYRPNGLPDPVKVSQLSTGVTAKVVGDTLHVRVTGGEKGDWVFLSGLAPDGSPRYPWGETWFRLGAGGRLVTDLGSVPMMGENRLVVQSGNQGEIGRLLGWASVVFPGGAAPTTSTTPSTTHGTSTASSGSPAATTPGATPAAVGTTTDPAPPVQSYADLKDADKLMASLVGTVWSAKVPNASGPLFIYVYDRSRAIPAGWIAADADKLIRVDLRDLPTAAYRVSVQDASGRLLGWGNADLTAAVAETESDEAPASVPEVAALAAAAPVGWLGRHLSATDGWMLGLGAALLGGVGIGAVTRRGGAA</sequence>
<dbReference type="Proteomes" id="UP001556631">
    <property type="component" value="Unassembled WGS sequence"/>
</dbReference>
<comment type="caution">
    <text evidence="2">The sequence shown here is derived from an EMBL/GenBank/DDBJ whole genome shotgun (WGS) entry which is preliminary data.</text>
</comment>
<proteinExistence type="predicted"/>
<evidence type="ECO:0000256" key="1">
    <source>
        <dbReference type="SAM" id="MobiDB-lite"/>
    </source>
</evidence>
<feature type="region of interest" description="Disordered" evidence="1">
    <location>
        <begin position="616"/>
        <end position="659"/>
    </location>
</feature>
<evidence type="ECO:0000313" key="3">
    <source>
        <dbReference type="Proteomes" id="UP001556631"/>
    </source>
</evidence>
<organism evidence="2 3">
    <name type="scientific">Nocardioides eburneus</name>
    <dbReference type="NCBI Taxonomy" id="3231482"/>
    <lineage>
        <taxon>Bacteria</taxon>
        <taxon>Bacillati</taxon>
        <taxon>Actinomycetota</taxon>
        <taxon>Actinomycetes</taxon>
        <taxon>Propionibacteriales</taxon>
        <taxon>Nocardioidaceae</taxon>
        <taxon>Nocardioides</taxon>
    </lineage>
</organism>
<evidence type="ECO:0008006" key="4">
    <source>
        <dbReference type="Google" id="ProtNLM"/>
    </source>
</evidence>
<evidence type="ECO:0000313" key="2">
    <source>
        <dbReference type="EMBL" id="MEX0426655.1"/>
    </source>
</evidence>
<protein>
    <recommendedName>
        <fullName evidence="4">Ig-like domain repeat protein</fullName>
    </recommendedName>
</protein>
<dbReference type="RefSeq" id="WP_367991375.1">
    <property type="nucleotide sequence ID" value="NZ_JBFPJR010000004.1"/>
</dbReference>
<dbReference type="EMBL" id="JBFPJR010000004">
    <property type="protein sequence ID" value="MEX0426655.1"/>
    <property type="molecule type" value="Genomic_DNA"/>
</dbReference>
<keyword evidence="3" id="KW-1185">Reference proteome</keyword>